<dbReference type="PROSITE" id="PS00028">
    <property type="entry name" value="ZINC_FINGER_C2H2_1"/>
    <property type="match status" value="1"/>
</dbReference>
<dbReference type="Pfam" id="PF12066">
    <property type="entry name" value="SERRATE_Ars2_N"/>
    <property type="match status" value="1"/>
</dbReference>
<evidence type="ECO:0000313" key="3">
    <source>
        <dbReference type="EMBL" id="KAF8822012.1"/>
    </source>
</evidence>
<evidence type="ECO:0000256" key="1">
    <source>
        <dbReference type="SAM" id="MobiDB-lite"/>
    </source>
</evidence>
<reference evidence="3 4" key="1">
    <citation type="journal article" date="2020" name="bioRxiv">
        <title>Metabolic contributions of an alphaproteobacterial endosymbiont in the apicomplexan Cardiosporidium cionae.</title>
        <authorList>
            <person name="Hunter E.S."/>
            <person name="Paight C.J."/>
            <person name="Lane C.E."/>
        </authorList>
    </citation>
    <scope>NUCLEOTIDE SEQUENCE [LARGE SCALE GENOMIC DNA]</scope>
    <source>
        <strain evidence="3">ESH_2018</strain>
    </source>
</reference>
<organism evidence="3 4">
    <name type="scientific">Cardiosporidium cionae</name>
    <dbReference type="NCBI Taxonomy" id="476202"/>
    <lineage>
        <taxon>Eukaryota</taxon>
        <taxon>Sar</taxon>
        <taxon>Alveolata</taxon>
        <taxon>Apicomplexa</taxon>
        <taxon>Aconoidasida</taxon>
        <taxon>Nephromycida</taxon>
        <taxon>Cardiosporidium</taxon>
    </lineage>
</organism>
<feature type="compositionally biased region" description="Basic and acidic residues" evidence="1">
    <location>
        <begin position="630"/>
        <end position="644"/>
    </location>
</feature>
<keyword evidence="4" id="KW-1185">Reference proteome</keyword>
<name>A0ABQ7JDB2_9APIC</name>
<proteinExistence type="predicted"/>
<feature type="domain" description="C2H2-type" evidence="2">
    <location>
        <begin position="479"/>
        <end position="500"/>
    </location>
</feature>
<dbReference type="InterPro" id="IPR013087">
    <property type="entry name" value="Znf_C2H2_type"/>
</dbReference>
<dbReference type="PANTHER" id="PTHR13165">
    <property type="entry name" value="ARSENITE-RESISTANCE PROTEIN 2"/>
    <property type="match status" value="1"/>
</dbReference>
<sequence length="661" mass="74995">MRPMGPFSGPFSHSGNADGEHNQSSNRSRPLGGGIPAAKRTIRPTDVFPHPPSMGLSSVNGPRRRIILPPGGLDGPFQSFRSFMLMQDDTIPPDVARTEFEKYKHDYETHQTEKCFERNKGLALMIERYHPNIVALQHEKQCLRSRINAEIFGEHLKNDIYSEIKYALVPEIPHGVPQDTDVSPLCWKIWMDTIDYPLNRNDGNSAPLFLQMPLENCLQIDNVLETITKWNIADALKELPGFVDVFVSNNLGNSRVAWCCFYNTEHRQAAYEILATTEKSVKEWQINVSLPEIPEIVRLGVAPPCMSHPQRILEDIVTSFALIQKFDEVYKVRGPEEEIAGNGGLLGDIFPIYSYFEAVVDPMERLDLQLFYLRLVHNICYYSGEHFSDELQAWKRRFVYVVRSSLPLETHASTRLPLLSEASEEQRLWMESLDSKLETLLNASIHIPEMLTENTPIVKAKWQAYCEEHTLADYESARCLICKKLFKTPMFVANHLSKKHKGALLEMIENVAQKMMFAAFRVDPQRSLFTFPPPSAEGIRPPPLYHGAPPPPPMVAPPHYGGGAMMDQHMGPPLTHFYGHGQSVYGPPKMIPMRPHFASRPSHYGEFEKKGRRNGFRDLDDPSTRPVVTDTHRSSAGKTEKDHGNTSTPITSRPIITYEDL</sequence>
<feature type="compositionally biased region" description="Low complexity" evidence="1">
    <location>
        <begin position="646"/>
        <end position="661"/>
    </location>
</feature>
<dbReference type="Proteomes" id="UP000823046">
    <property type="component" value="Unassembled WGS sequence"/>
</dbReference>
<gene>
    <name evidence="3" type="ORF">IE077_001229</name>
</gene>
<dbReference type="InterPro" id="IPR039727">
    <property type="entry name" value="SE/Ars2"/>
</dbReference>
<dbReference type="InterPro" id="IPR021933">
    <property type="entry name" value="SERRATE/Ars2_N"/>
</dbReference>
<feature type="compositionally biased region" description="Basic and acidic residues" evidence="1">
    <location>
        <begin position="603"/>
        <end position="623"/>
    </location>
</feature>
<comment type="caution">
    <text evidence="3">The sequence shown here is derived from an EMBL/GenBank/DDBJ whole genome shotgun (WGS) entry which is preliminary data.</text>
</comment>
<evidence type="ECO:0000313" key="4">
    <source>
        <dbReference type="Proteomes" id="UP000823046"/>
    </source>
</evidence>
<dbReference type="PANTHER" id="PTHR13165:SF0">
    <property type="entry name" value="SERRATE RNA EFFECTOR MOLECULE HOMOLOG"/>
    <property type="match status" value="1"/>
</dbReference>
<feature type="region of interest" description="Disordered" evidence="1">
    <location>
        <begin position="603"/>
        <end position="661"/>
    </location>
</feature>
<accession>A0ABQ7JDB2</accession>
<feature type="region of interest" description="Disordered" evidence="1">
    <location>
        <begin position="1"/>
        <end position="62"/>
    </location>
</feature>
<evidence type="ECO:0000259" key="2">
    <source>
        <dbReference type="PROSITE" id="PS00028"/>
    </source>
</evidence>
<protein>
    <recommendedName>
        <fullName evidence="2">C2H2-type domain-containing protein</fullName>
    </recommendedName>
</protein>
<dbReference type="EMBL" id="JADAQX010000098">
    <property type="protein sequence ID" value="KAF8822012.1"/>
    <property type="molecule type" value="Genomic_DNA"/>
</dbReference>